<dbReference type="Proteomes" id="UP000006838">
    <property type="component" value="Chromosome"/>
</dbReference>
<feature type="region of interest" description="Disordered" evidence="3">
    <location>
        <begin position="1"/>
        <end position="28"/>
    </location>
</feature>
<organism evidence="6 7">
    <name type="scientific">Nitrosococcus oceani (strain ATCC 19707 / BCRC 17464 / JCM 30415 / NCIMB 11848 / C-107)</name>
    <dbReference type="NCBI Taxonomy" id="323261"/>
    <lineage>
        <taxon>Bacteria</taxon>
        <taxon>Pseudomonadati</taxon>
        <taxon>Pseudomonadota</taxon>
        <taxon>Gammaproteobacteria</taxon>
        <taxon>Chromatiales</taxon>
        <taxon>Chromatiaceae</taxon>
        <taxon>Nitrosococcus</taxon>
    </lineage>
</organism>
<accession>Q3JAU4</accession>
<dbReference type="InterPro" id="IPR007052">
    <property type="entry name" value="CS_dom"/>
</dbReference>
<dbReference type="PANTHER" id="PTHR11527">
    <property type="entry name" value="HEAT-SHOCK PROTEIN 20 FAMILY MEMBER"/>
    <property type="match status" value="1"/>
</dbReference>
<dbReference type="Gene3D" id="2.60.40.790">
    <property type="match status" value="1"/>
</dbReference>
<protein>
    <submittedName>
        <fullName evidence="6">Heat shock protein Hsp20</fullName>
    </submittedName>
</protein>
<evidence type="ECO:0000313" key="7">
    <source>
        <dbReference type="Proteomes" id="UP000006838"/>
    </source>
</evidence>
<dbReference type="eggNOG" id="COG0071">
    <property type="taxonomic scope" value="Bacteria"/>
</dbReference>
<sequence>MMAKDKRSKEVAHSEPRQEVRSGSVTHGLSPFEEMDQIFERFFPRGWLQPFRREWPMRNELMTPFEVQMPRVDVIDRDEEVVVRAEIPGVDKKDLDVSVTENTVTINGHRSAEEEEDTGDYYRREISRGAFSRTVMLPREVDGEKAKVSFKEGTLELILPKVEKSKRHKIKVE</sequence>
<dbReference type="PROSITE" id="PS01031">
    <property type="entry name" value="SHSP"/>
    <property type="match status" value="1"/>
</dbReference>
<evidence type="ECO:0000256" key="1">
    <source>
        <dbReference type="PROSITE-ProRule" id="PRU00285"/>
    </source>
</evidence>
<evidence type="ECO:0000256" key="3">
    <source>
        <dbReference type="SAM" id="MobiDB-lite"/>
    </source>
</evidence>
<evidence type="ECO:0000313" key="6">
    <source>
        <dbReference type="EMBL" id="ABA58052.1"/>
    </source>
</evidence>
<feature type="domain" description="SHSP" evidence="4">
    <location>
        <begin position="63"/>
        <end position="173"/>
    </location>
</feature>
<evidence type="ECO:0000259" key="5">
    <source>
        <dbReference type="PROSITE" id="PS51203"/>
    </source>
</evidence>
<dbReference type="InterPro" id="IPR031107">
    <property type="entry name" value="Small_HSP"/>
</dbReference>
<keyword evidence="7" id="KW-1185">Reference proteome</keyword>
<dbReference type="STRING" id="323261.Noc_1573"/>
<feature type="compositionally biased region" description="Basic and acidic residues" evidence="3">
    <location>
        <begin position="1"/>
        <end position="20"/>
    </location>
</feature>
<dbReference type="CDD" id="cd06464">
    <property type="entry name" value="ACD_sHsps-like"/>
    <property type="match status" value="1"/>
</dbReference>
<dbReference type="KEGG" id="noc:Noc_1573"/>
<dbReference type="InParanoid" id="Q3JAU4"/>
<dbReference type="PROSITE" id="PS51203">
    <property type="entry name" value="CS"/>
    <property type="match status" value="1"/>
</dbReference>
<dbReference type="HOGENOM" id="CLU_046737_12_0_6"/>
<proteinExistence type="inferred from homology"/>
<evidence type="ECO:0000259" key="4">
    <source>
        <dbReference type="PROSITE" id="PS01031"/>
    </source>
</evidence>
<dbReference type="SUPFAM" id="SSF49764">
    <property type="entry name" value="HSP20-like chaperones"/>
    <property type="match status" value="1"/>
</dbReference>
<dbReference type="AlphaFoldDB" id="Q3JAU4"/>
<reference evidence="7" key="1">
    <citation type="journal article" date="2006" name="Appl. Environ. Microbiol.">
        <title>Complete genome sequence of the marine, chemolithoautotrophic, ammonia-oxidizing bacterium Nitrosococcus oceani ATCC 19707.</title>
        <authorList>
            <person name="Klotz M.G."/>
            <person name="Arp D.J."/>
            <person name="Chain P.S.G."/>
            <person name="El-Sheikh A.F."/>
            <person name="Hauser L.J."/>
            <person name="Hommes N.G."/>
            <person name="Larimer F.W."/>
            <person name="Malfatti S.A."/>
            <person name="Norton J.M."/>
            <person name="Poret-Peterson A.T."/>
            <person name="Vergez L.M."/>
            <person name="Ward B.B."/>
        </authorList>
    </citation>
    <scope>NUCLEOTIDE SEQUENCE [LARGE SCALE GENOMIC DNA]</scope>
    <source>
        <strain evidence="7">ATCC 19707 / BCRC 17464 / NCIMB 11848 / C-107</strain>
    </source>
</reference>
<gene>
    <name evidence="6" type="ordered locus">Noc_1573</name>
</gene>
<comment type="similarity">
    <text evidence="1 2">Belongs to the small heat shock protein (HSP20) family.</text>
</comment>
<feature type="domain" description="CS" evidence="5">
    <location>
        <begin position="67"/>
        <end position="173"/>
    </location>
</feature>
<dbReference type="InterPro" id="IPR008978">
    <property type="entry name" value="HSP20-like_chaperone"/>
</dbReference>
<dbReference type="EMBL" id="CP000127">
    <property type="protein sequence ID" value="ABA58052.1"/>
    <property type="molecule type" value="Genomic_DNA"/>
</dbReference>
<name>Q3JAU4_NITOC</name>
<keyword evidence="6" id="KW-0346">Stress response</keyword>
<evidence type="ECO:0000256" key="2">
    <source>
        <dbReference type="RuleBase" id="RU003616"/>
    </source>
</evidence>
<dbReference type="InterPro" id="IPR002068">
    <property type="entry name" value="A-crystallin/Hsp20_dom"/>
</dbReference>
<dbReference type="Pfam" id="PF00011">
    <property type="entry name" value="HSP20"/>
    <property type="match status" value="1"/>
</dbReference>